<dbReference type="KEGG" id="kol:Kole_1350"/>
<sequence length="82" mass="9276">MKAEKPRVQDACGAMRCFAAAMRNFVAAKYLLESNDEILNRVQNDNQKTGHSMLCPVFYVSDVENGDCPIVDCPHFHLFFCC</sequence>
<gene>
    <name evidence="1" type="ordered locus">Kole_1350</name>
</gene>
<reference evidence="1 2" key="2">
    <citation type="journal article" date="2011" name="J. Bacteriol.">
        <title>Genome Sequence of Kosmotoga olearia Strain TBF 19.5.1, a Thermophilic Bacterium with a Wide Growth Temperature Range, Isolated from the Troll B Oil Platform in the North Sea.</title>
        <authorList>
            <person name="Swithers K.S."/>
            <person name="Dipippo J.L."/>
            <person name="Bruce D.C."/>
            <person name="Detter C."/>
            <person name="Tapia R."/>
            <person name="Han S."/>
            <person name="Goodwin L.A."/>
            <person name="Han J."/>
            <person name="Woyke T."/>
            <person name="Pitluck S."/>
            <person name="Pennacchio L."/>
            <person name="Nolan M."/>
            <person name="Mikhailova N."/>
            <person name="Land M.L."/>
            <person name="Nesbo C.L."/>
            <person name="Gogarten J.P."/>
            <person name="Noll K.M."/>
        </authorList>
    </citation>
    <scope>NUCLEOTIDE SEQUENCE [LARGE SCALE GENOMIC DNA]</scope>
    <source>
        <strain evidence="2">ATCC BAA-1733 / DSM 21960 / TBF 19.5.1</strain>
    </source>
</reference>
<dbReference type="EMBL" id="CP001634">
    <property type="protein sequence ID" value="ACR80044.1"/>
    <property type="molecule type" value="Genomic_DNA"/>
</dbReference>
<keyword evidence="2" id="KW-1185">Reference proteome</keyword>
<dbReference type="AlphaFoldDB" id="C5CDN2"/>
<evidence type="ECO:0000313" key="1">
    <source>
        <dbReference type="EMBL" id="ACR80044.1"/>
    </source>
</evidence>
<dbReference type="HOGENOM" id="CLU_2553830_0_0_0"/>
<organism evidence="1 2">
    <name type="scientific">Kosmotoga olearia (strain ATCC BAA-1733 / DSM 21960 / TBF 19.5.1)</name>
    <dbReference type="NCBI Taxonomy" id="521045"/>
    <lineage>
        <taxon>Bacteria</taxon>
        <taxon>Thermotogati</taxon>
        <taxon>Thermotogota</taxon>
        <taxon>Thermotogae</taxon>
        <taxon>Kosmotogales</taxon>
        <taxon>Kosmotogaceae</taxon>
        <taxon>Kosmotoga</taxon>
    </lineage>
</organism>
<protein>
    <submittedName>
        <fullName evidence="1">Uncharacterized protein</fullName>
    </submittedName>
</protein>
<evidence type="ECO:0000313" key="2">
    <source>
        <dbReference type="Proteomes" id="UP000002382"/>
    </source>
</evidence>
<dbReference type="STRING" id="521045.Kole_1350"/>
<accession>C5CDN2</accession>
<reference evidence="1 2" key="1">
    <citation type="submission" date="2009-06" db="EMBL/GenBank/DDBJ databases">
        <title>Complete sequence of Thermotogales bacterium TBF 19.5.1.</title>
        <authorList>
            <consortium name="US DOE Joint Genome Institute"/>
            <person name="Lucas S."/>
            <person name="Copeland A."/>
            <person name="Lapidus A."/>
            <person name="Glavina del Rio T."/>
            <person name="Tice H."/>
            <person name="Bruce D."/>
            <person name="Goodwin L."/>
            <person name="Pitluck S."/>
            <person name="Chertkov O."/>
            <person name="Brettin T."/>
            <person name="Detter J.C."/>
            <person name="Han C."/>
            <person name="Schmutz J."/>
            <person name="Larimer F."/>
            <person name="Land M."/>
            <person name="Hauser L."/>
            <person name="Kyrpides N."/>
            <person name="Ovchinnikova G."/>
            <person name="Noll K."/>
        </authorList>
    </citation>
    <scope>NUCLEOTIDE SEQUENCE [LARGE SCALE GENOMIC DNA]</scope>
    <source>
        <strain evidence="2">ATCC BAA-1733 / DSM 21960 / TBF 19.5.1</strain>
    </source>
</reference>
<dbReference type="Proteomes" id="UP000002382">
    <property type="component" value="Chromosome"/>
</dbReference>
<proteinExistence type="predicted"/>
<name>C5CDN2_KOSOT</name>